<dbReference type="InterPro" id="IPR029032">
    <property type="entry name" value="AhpD-like"/>
</dbReference>
<dbReference type="SUPFAM" id="SSF69118">
    <property type="entry name" value="AhpD-like"/>
    <property type="match status" value="1"/>
</dbReference>
<dbReference type="Gene3D" id="1.20.1290.10">
    <property type="entry name" value="AhpD-like"/>
    <property type="match status" value="1"/>
</dbReference>
<dbReference type="RefSeq" id="WP_244165314.1">
    <property type="nucleotide sequence ID" value="NZ_FOMH01000002.1"/>
</dbReference>
<keyword evidence="2" id="KW-1185">Reference proteome</keyword>
<name>A0A1I1LVJ9_9FLAO</name>
<proteinExistence type="predicted"/>
<protein>
    <recommendedName>
        <fullName evidence="3">Alkylhydroperoxidase AhpD family core domain-containing protein</fullName>
    </recommendedName>
</protein>
<reference evidence="2" key="1">
    <citation type="submission" date="2016-10" db="EMBL/GenBank/DDBJ databases">
        <authorList>
            <person name="Varghese N."/>
            <person name="Submissions S."/>
        </authorList>
    </citation>
    <scope>NUCLEOTIDE SEQUENCE [LARGE SCALE GENOMIC DNA]</scope>
    <source>
        <strain evidence="2">CGMCC 1.10370</strain>
    </source>
</reference>
<dbReference type="Proteomes" id="UP000199672">
    <property type="component" value="Unassembled WGS sequence"/>
</dbReference>
<accession>A0A1I1LVJ9</accession>
<dbReference type="STRING" id="739143.SAMN05216297_10269"/>
<evidence type="ECO:0000313" key="1">
    <source>
        <dbReference type="EMBL" id="SFC73500.1"/>
    </source>
</evidence>
<organism evidence="1 2">
    <name type="scientific">Flavobacterium phragmitis</name>
    <dbReference type="NCBI Taxonomy" id="739143"/>
    <lineage>
        <taxon>Bacteria</taxon>
        <taxon>Pseudomonadati</taxon>
        <taxon>Bacteroidota</taxon>
        <taxon>Flavobacteriia</taxon>
        <taxon>Flavobacteriales</taxon>
        <taxon>Flavobacteriaceae</taxon>
        <taxon>Flavobacterium</taxon>
    </lineage>
</organism>
<evidence type="ECO:0008006" key="3">
    <source>
        <dbReference type="Google" id="ProtNLM"/>
    </source>
</evidence>
<gene>
    <name evidence="1" type="ORF">SAMN05216297_10269</name>
</gene>
<dbReference type="AlphaFoldDB" id="A0A1I1LVJ9"/>
<sequence>MGRLLFLLNYLLICCSTDTTFDLFLREAGDIFTQEEKAVLGITEEITLIHQKGLSDETYSNALQFFSESEIADIITAVIAINLWNRVVLSTRLPIGQSLA</sequence>
<dbReference type="EMBL" id="FOMH01000002">
    <property type="protein sequence ID" value="SFC73500.1"/>
    <property type="molecule type" value="Genomic_DNA"/>
</dbReference>
<evidence type="ECO:0000313" key="2">
    <source>
        <dbReference type="Proteomes" id="UP000199672"/>
    </source>
</evidence>